<feature type="signal peptide" evidence="9">
    <location>
        <begin position="1"/>
        <end position="26"/>
    </location>
</feature>
<dbReference type="Pfam" id="PF01565">
    <property type="entry name" value="FAD_binding_4"/>
    <property type="match status" value="1"/>
</dbReference>
<dbReference type="Proteomes" id="UP000663760">
    <property type="component" value="Chromosome 9"/>
</dbReference>
<dbReference type="OrthoDB" id="610608at2759"/>
<organism evidence="11 12">
    <name type="scientific">Spirodela intermedia</name>
    <name type="common">Intermediate duckweed</name>
    <dbReference type="NCBI Taxonomy" id="51605"/>
    <lineage>
        <taxon>Eukaryota</taxon>
        <taxon>Viridiplantae</taxon>
        <taxon>Streptophyta</taxon>
        <taxon>Embryophyta</taxon>
        <taxon>Tracheophyta</taxon>
        <taxon>Spermatophyta</taxon>
        <taxon>Magnoliopsida</taxon>
        <taxon>Liliopsida</taxon>
        <taxon>Araceae</taxon>
        <taxon>Lemnoideae</taxon>
        <taxon>Spirodela</taxon>
    </lineage>
</organism>
<proteinExistence type="inferred from homology"/>
<dbReference type="Pfam" id="PF04030">
    <property type="entry name" value="ALO"/>
    <property type="match status" value="1"/>
</dbReference>
<dbReference type="Gene3D" id="3.30.465.10">
    <property type="match status" value="1"/>
</dbReference>
<dbReference type="GO" id="GO:0016020">
    <property type="term" value="C:membrane"/>
    <property type="evidence" value="ECO:0007669"/>
    <property type="project" value="InterPro"/>
</dbReference>
<dbReference type="SUPFAM" id="SSF56176">
    <property type="entry name" value="FAD-binding/transporter-associated domain-like"/>
    <property type="match status" value="1"/>
</dbReference>
<dbReference type="InterPro" id="IPR006094">
    <property type="entry name" value="Oxid_FAD_bind_N"/>
</dbReference>
<feature type="chain" id="PRO_5029765914" description="L-gulonolactone oxidase" evidence="9">
    <location>
        <begin position="27"/>
        <end position="594"/>
    </location>
</feature>
<comment type="catalytic activity">
    <reaction evidence="8">
        <text>L-gulono-1,4-lactone + O2 = L-ascorbate + H2O2 + H(+)</text>
        <dbReference type="Rhea" id="RHEA:32363"/>
        <dbReference type="ChEBI" id="CHEBI:15378"/>
        <dbReference type="ChEBI" id="CHEBI:15379"/>
        <dbReference type="ChEBI" id="CHEBI:16240"/>
        <dbReference type="ChEBI" id="CHEBI:17587"/>
        <dbReference type="ChEBI" id="CHEBI:38290"/>
        <dbReference type="EC" id="1.1.3.8"/>
    </reaction>
</comment>
<evidence type="ECO:0000256" key="8">
    <source>
        <dbReference type="ARBA" id="ARBA00048083"/>
    </source>
</evidence>
<dbReference type="Gene3D" id="3.30.43.10">
    <property type="entry name" value="Uridine Diphospho-n-acetylenolpyruvylglucosamine Reductase, domain 2"/>
    <property type="match status" value="1"/>
</dbReference>
<dbReference type="InterPro" id="IPR010030">
    <property type="entry name" value="GULO_Plant"/>
</dbReference>
<sequence length="594" mass="64961">MAVSRRFLRRLALILILVAGWAATSAVARQPAPPVHCGSAARCAVSNAYGAWGDRMECWASAVVYPTTEEEIRAAVARAQQSCQKVKVVSGFSHTIPKLVCPSSVGESIVISTAKLNSHIEVDVENRRVTADSGVGLRALIDKVEAVGLSLVAAPYWEGVSIGGMVSTGSHGSSWWGRGGAVHDHLVALRLVVPAARARGFAEIIELDGGDEAFNAAKISLGLLDVISKVTFSLEPAFKRSISLSFRDDGRLQDEFMELAGAHEFADITWYPSQHSAVYRLDDRVPRNSSGDGKNDFLGFQNLPILSSKAVRFLEKANEAARSRSGVCAMAAVELAFKRLMANGLKSDGNLFLGYPVVGHQGRMQTSGSCVNSPASDVLNACAWDPSIRGLFFFETTAIFPASTFRGFVTDVKKLRDLRPEDFCGVDVYNGLLIRFIKASLAYLGQPEDSVAVDFNYFRADEPSTPRLNQDVWEEVEQMAFFKHRARPHWGKNRRVAFHGVPQKYPNFSEFQAVKMMLDPAGMFSSEWSDEILLGKEAADKEDGCAMEGLCICSEDRHCNPRHGYRCKPGLVYQEARVCRYSASAATASIHQTC</sequence>
<comment type="pathway">
    <text evidence="2">Cofactor biosynthesis; L-ascorbate biosynthesis.</text>
</comment>
<gene>
    <name evidence="11" type="ORF">SI8410_09013446</name>
</gene>
<dbReference type="InterPro" id="IPR050432">
    <property type="entry name" value="FAD-linked_Oxidoreductases_BP"/>
</dbReference>
<accession>A0A7I8L0D3</accession>
<dbReference type="AlphaFoldDB" id="A0A7I8L0D3"/>
<keyword evidence="7" id="KW-0560">Oxidoreductase</keyword>
<protein>
    <recommendedName>
        <fullName evidence="4">L-gulonolactone oxidase</fullName>
        <ecNumber evidence="4">1.1.3.8</ecNumber>
    </recommendedName>
</protein>
<evidence type="ECO:0000256" key="3">
    <source>
        <dbReference type="ARBA" id="ARBA00005466"/>
    </source>
</evidence>
<comment type="similarity">
    <text evidence="3">Belongs to the oxygen-dependent FAD-linked oxidoreductase family.</text>
</comment>
<evidence type="ECO:0000313" key="11">
    <source>
        <dbReference type="EMBL" id="CAA7402768.1"/>
    </source>
</evidence>
<dbReference type="InterPro" id="IPR016166">
    <property type="entry name" value="FAD-bd_PCMH"/>
</dbReference>
<dbReference type="GO" id="GO:0003885">
    <property type="term" value="F:D-arabinono-1,4-lactone oxidase activity"/>
    <property type="evidence" value="ECO:0007669"/>
    <property type="project" value="InterPro"/>
</dbReference>
<evidence type="ECO:0000256" key="7">
    <source>
        <dbReference type="ARBA" id="ARBA00023002"/>
    </source>
</evidence>
<dbReference type="PROSITE" id="PS51387">
    <property type="entry name" value="FAD_PCMH"/>
    <property type="match status" value="1"/>
</dbReference>
<dbReference type="PANTHER" id="PTHR13878">
    <property type="entry name" value="GULONOLACTONE OXIDASE"/>
    <property type="match status" value="1"/>
</dbReference>
<dbReference type="EC" id="1.1.3.8" evidence="4"/>
<keyword evidence="12" id="KW-1185">Reference proteome</keyword>
<dbReference type="GO" id="GO:0050105">
    <property type="term" value="F:L-gulonolactone oxidase activity"/>
    <property type="evidence" value="ECO:0007669"/>
    <property type="project" value="UniProtKB-EC"/>
</dbReference>
<dbReference type="InterPro" id="IPR055154">
    <property type="entry name" value="GULLO2-like_C"/>
</dbReference>
<dbReference type="Pfam" id="PF22906">
    <property type="entry name" value="GULLO2-like_3rd"/>
    <property type="match status" value="1"/>
</dbReference>
<keyword evidence="6 9" id="KW-0732">Signal</keyword>
<dbReference type="Gene3D" id="3.30.70.2520">
    <property type="match status" value="1"/>
</dbReference>
<feature type="domain" description="FAD-binding PCMH-type" evidence="10">
    <location>
        <begin position="56"/>
        <end position="237"/>
    </location>
</feature>
<comment type="cofactor">
    <cofactor evidence="1">
        <name>FAD</name>
        <dbReference type="ChEBI" id="CHEBI:57692"/>
    </cofactor>
</comment>
<evidence type="ECO:0000256" key="2">
    <source>
        <dbReference type="ARBA" id="ARBA00005147"/>
    </source>
</evidence>
<dbReference type="EMBL" id="LR746272">
    <property type="protein sequence ID" value="CAA7402768.1"/>
    <property type="molecule type" value="Genomic_DNA"/>
</dbReference>
<evidence type="ECO:0000256" key="9">
    <source>
        <dbReference type="SAM" id="SignalP"/>
    </source>
</evidence>
<keyword evidence="5" id="KW-0060">Ascorbate biosynthesis</keyword>
<reference evidence="11" key="1">
    <citation type="submission" date="2020-02" db="EMBL/GenBank/DDBJ databases">
        <authorList>
            <person name="Scholz U."/>
            <person name="Mascher M."/>
            <person name="Fiebig A."/>
        </authorList>
    </citation>
    <scope>NUCLEOTIDE SEQUENCE</scope>
</reference>
<evidence type="ECO:0000259" key="10">
    <source>
        <dbReference type="PROSITE" id="PS51387"/>
    </source>
</evidence>
<evidence type="ECO:0000256" key="4">
    <source>
        <dbReference type="ARBA" id="ARBA00013121"/>
    </source>
</evidence>
<dbReference type="GO" id="GO:0071949">
    <property type="term" value="F:FAD binding"/>
    <property type="evidence" value="ECO:0007669"/>
    <property type="project" value="InterPro"/>
</dbReference>
<dbReference type="NCBIfam" id="TIGR01677">
    <property type="entry name" value="pln_FAD_oxido"/>
    <property type="match status" value="1"/>
</dbReference>
<evidence type="ECO:0000256" key="1">
    <source>
        <dbReference type="ARBA" id="ARBA00001974"/>
    </source>
</evidence>
<evidence type="ECO:0000256" key="5">
    <source>
        <dbReference type="ARBA" id="ARBA00022644"/>
    </source>
</evidence>
<dbReference type="GO" id="GO:0019853">
    <property type="term" value="P:L-ascorbic acid biosynthetic process"/>
    <property type="evidence" value="ECO:0007669"/>
    <property type="project" value="UniProtKB-UniPathway"/>
</dbReference>
<evidence type="ECO:0000313" key="12">
    <source>
        <dbReference type="Proteomes" id="UP000663760"/>
    </source>
</evidence>
<dbReference type="InterPro" id="IPR016169">
    <property type="entry name" value="FAD-bd_PCMH_sub2"/>
</dbReference>
<name>A0A7I8L0D3_SPIIN</name>
<dbReference type="InterPro" id="IPR007173">
    <property type="entry name" value="ALO_C"/>
</dbReference>
<dbReference type="UniPathway" id="UPA00132"/>
<dbReference type="PANTHER" id="PTHR13878:SF125">
    <property type="entry name" value="L-GULONOLACTONE OXIDASE 3"/>
    <property type="match status" value="1"/>
</dbReference>
<evidence type="ECO:0000256" key="6">
    <source>
        <dbReference type="ARBA" id="ARBA00022729"/>
    </source>
</evidence>
<dbReference type="InterPro" id="IPR036318">
    <property type="entry name" value="FAD-bd_PCMH-like_sf"/>
</dbReference>
<dbReference type="InterPro" id="IPR016167">
    <property type="entry name" value="FAD-bd_PCMH_sub1"/>
</dbReference>